<evidence type="ECO:0000313" key="3">
    <source>
        <dbReference type="EMBL" id="PCR89610.1"/>
    </source>
</evidence>
<comment type="caution">
    <text evidence="3">The sequence shown here is derived from an EMBL/GenBank/DDBJ whole genome shotgun (WGS) entry which is preliminary data.</text>
</comment>
<dbReference type="GO" id="GO:0016758">
    <property type="term" value="F:hexosyltransferase activity"/>
    <property type="evidence" value="ECO:0007669"/>
    <property type="project" value="TreeGrafter"/>
</dbReference>
<dbReference type="PANTHER" id="PTHR45947">
    <property type="entry name" value="SULFOQUINOVOSYL TRANSFERASE SQD2"/>
    <property type="match status" value="1"/>
</dbReference>
<evidence type="ECO:0000259" key="1">
    <source>
        <dbReference type="Pfam" id="PF00534"/>
    </source>
</evidence>
<dbReference type="Pfam" id="PF13439">
    <property type="entry name" value="Glyco_transf_4"/>
    <property type="match status" value="1"/>
</dbReference>
<dbReference type="InterPro" id="IPR001296">
    <property type="entry name" value="Glyco_trans_1"/>
</dbReference>
<feature type="domain" description="Glycosyltransferase subfamily 4-like N-terminal" evidence="2">
    <location>
        <begin position="34"/>
        <end position="148"/>
    </location>
</feature>
<name>A0A2A5QRZ3_9EURY</name>
<accession>A0A2A5QRZ3</accession>
<protein>
    <submittedName>
        <fullName evidence="3">Glycosyl transferase family 1</fullName>
    </submittedName>
</protein>
<feature type="domain" description="Glycosyl transferase family 1" evidence="1">
    <location>
        <begin position="166"/>
        <end position="326"/>
    </location>
</feature>
<dbReference type="Gene3D" id="3.40.50.2000">
    <property type="entry name" value="Glycogen Phosphorylase B"/>
    <property type="match status" value="2"/>
</dbReference>
<dbReference type="EMBL" id="NXNI01000001">
    <property type="protein sequence ID" value="PCR89610.1"/>
    <property type="molecule type" value="Genomic_DNA"/>
</dbReference>
<dbReference type="CDD" id="cd03801">
    <property type="entry name" value="GT4_PimA-like"/>
    <property type="match status" value="1"/>
</dbReference>
<keyword evidence="4" id="KW-1185">Reference proteome</keyword>
<dbReference type="InterPro" id="IPR050194">
    <property type="entry name" value="Glycosyltransferase_grp1"/>
</dbReference>
<proteinExistence type="predicted"/>
<dbReference type="SUPFAM" id="SSF53756">
    <property type="entry name" value="UDP-Glycosyltransferase/glycogen phosphorylase"/>
    <property type="match status" value="1"/>
</dbReference>
<evidence type="ECO:0000313" key="4">
    <source>
        <dbReference type="Proteomes" id="UP000219689"/>
    </source>
</evidence>
<reference evidence="3 4" key="1">
    <citation type="submission" date="2017-09" db="EMBL/GenBank/DDBJ databases">
        <title>Genome sequences of Natrinema ejinorence JCM 13890T.</title>
        <authorList>
            <person name="Roh S.W."/>
            <person name="Kim Y.B."/>
            <person name="Kim J.Y."/>
        </authorList>
    </citation>
    <scope>NUCLEOTIDE SEQUENCE [LARGE SCALE GENOMIC DNA]</scope>
    <source>
        <strain evidence="3 4">JCM 13890</strain>
    </source>
</reference>
<dbReference type="AlphaFoldDB" id="A0A2A5QRZ3"/>
<dbReference type="RefSeq" id="WP_097378558.1">
    <property type="nucleotide sequence ID" value="NZ_NXNI01000001.1"/>
</dbReference>
<dbReference type="Pfam" id="PF00534">
    <property type="entry name" value="Glycos_transf_1"/>
    <property type="match status" value="1"/>
</dbReference>
<evidence type="ECO:0000259" key="2">
    <source>
        <dbReference type="Pfam" id="PF13439"/>
    </source>
</evidence>
<dbReference type="InterPro" id="IPR028098">
    <property type="entry name" value="Glyco_trans_4-like_N"/>
</dbReference>
<organism evidence="3 4">
    <name type="scientific">Natrinema ejinorense</name>
    <dbReference type="NCBI Taxonomy" id="373386"/>
    <lineage>
        <taxon>Archaea</taxon>
        <taxon>Methanobacteriati</taxon>
        <taxon>Methanobacteriota</taxon>
        <taxon>Stenosarchaea group</taxon>
        <taxon>Halobacteria</taxon>
        <taxon>Halobacteriales</taxon>
        <taxon>Natrialbaceae</taxon>
        <taxon>Natrinema</taxon>
    </lineage>
</organism>
<dbReference type="Proteomes" id="UP000219689">
    <property type="component" value="Unassembled WGS sequence"/>
</dbReference>
<keyword evidence="3" id="KW-0808">Transferase</keyword>
<dbReference type="PANTHER" id="PTHR45947:SF3">
    <property type="entry name" value="SULFOQUINOVOSYL TRANSFERASE SQD2"/>
    <property type="match status" value="1"/>
</dbReference>
<sequence>MRVGLTLYGSIDERSGGFRYDRKLVEGLRRAGDAIELVELPWRAYHRGLLDNGSRTLRNRLHVDVDVMLQDELAHPSLVHTNRQLPYPVVSIVHHLRASEPRWLAPLYRTIERRYLATVDGVVCNSAVTRAVVTDLGVDPDRTVVAPPAGDRFDPSVDAETIDSRARAEPLRVIFVGNIAPRKGLDTLVEGLAAAELDAELTVVGRPVDEEYAASVRRSVRSHGLEDRVSMTGELADEELEAALRSSHVLAVPSRYEGFGIVYLEGMSFGLPALASRAGGATDVVTDGETGLLVDPDDPAAVAAALRTLANDPDRLAAMGRAARRRYERHPGWEETTARVRRLLADVAPTAEVVT</sequence>
<gene>
    <name evidence="3" type="ORF">CP557_03110</name>
</gene>